<comment type="caution">
    <text evidence="1">The sequence shown here is derived from an EMBL/GenBank/DDBJ whole genome shotgun (WGS) entry which is preliminary data.</text>
</comment>
<dbReference type="EMBL" id="CM037020">
    <property type="protein sequence ID" value="KAH7671195.1"/>
    <property type="molecule type" value="Genomic_DNA"/>
</dbReference>
<gene>
    <name evidence="1" type="ORF">IHE45_10G077100</name>
</gene>
<reference evidence="2" key="1">
    <citation type="journal article" date="2022" name="Nat. Commun.">
        <title>Chromosome evolution and the genetic basis of agronomically important traits in greater yam.</title>
        <authorList>
            <person name="Bredeson J.V."/>
            <person name="Lyons J.B."/>
            <person name="Oniyinde I.O."/>
            <person name="Okereke N.R."/>
            <person name="Kolade O."/>
            <person name="Nnabue I."/>
            <person name="Nwadili C.O."/>
            <person name="Hribova E."/>
            <person name="Parker M."/>
            <person name="Nwogha J."/>
            <person name="Shu S."/>
            <person name="Carlson J."/>
            <person name="Kariba R."/>
            <person name="Muthemba S."/>
            <person name="Knop K."/>
            <person name="Barton G.J."/>
            <person name="Sherwood A.V."/>
            <person name="Lopez-Montes A."/>
            <person name="Asiedu R."/>
            <person name="Jamnadass R."/>
            <person name="Muchugi A."/>
            <person name="Goodstein D."/>
            <person name="Egesi C.N."/>
            <person name="Featherston J."/>
            <person name="Asfaw A."/>
            <person name="Simpson G.G."/>
            <person name="Dolezel J."/>
            <person name="Hendre P.S."/>
            <person name="Van Deynze A."/>
            <person name="Kumar P.L."/>
            <person name="Obidiegwu J.E."/>
            <person name="Bhattacharjee R."/>
            <person name="Rokhsar D.S."/>
        </authorList>
    </citation>
    <scope>NUCLEOTIDE SEQUENCE [LARGE SCALE GENOMIC DNA]</scope>
    <source>
        <strain evidence="2">cv. TDa95/00328</strain>
    </source>
</reference>
<dbReference type="Proteomes" id="UP000827976">
    <property type="component" value="Chromosome 10"/>
</dbReference>
<sequence>MRELQKKCMRGSIAAWRCSSVQDFHMLISASELVNLPLYSVGHSNGALLQLLVGCYLAEKIPKANVVVSFNNRPASEAVPYFEQVILLLRIAKRSYRACY</sequence>
<accession>A0ACB7VC12</accession>
<evidence type="ECO:0000313" key="2">
    <source>
        <dbReference type="Proteomes" id="UP000827976"/>
    </source>
</evidence>
<evidence type="ECO:0000313" key="1">
    <source>
        <dbReference type="EMBL" id="KAH7671195.1"/>
    </source>
</evidence>
<name>A0ACB7VC12_DIOAL</name>
<keyword evidence="2" id="KW-1185">Reference proteome</keyword>
<organism evidence="1 2">
    <name type="scientific">Dioscorea alata</name>
    <name type="common">Purple yam</name>
    <dbReference type="NCBI Taxonomy" id="55571"/>
    <lineage>
        <taxon>Eukaryota</taxon>
        <taxon>Viridiplantae</taxon>
        <taxon>Streptophyta</taxon>
        <taxon>Embryophyta</taxon>
        <taxon>Tracheophyta</taxon>
        <taxon>Spermatophyta</taxon>
        <taxon>Magnoliopsida</taxon>
        <taxon>Liliopsida</taxon>
        <taxon>Dioscoreales</taxon>
        <taxon>Dioscoreaceae</taxon>
        <taxon>Dioscorea</taxon>
    </lineage>
</organism>
<protein>
    <submittedName>
        <fullName evidence="1">Alpha/beta-Hydrolases protein</fullName>
    </submittedName>
</protein>
<proteinExistence type="predicted"/>